<feature type="region of interest" description="Disordered" evidence="1">
    <location>
        <begin position="262"/>
        <end position="287"/>
    </location>
</feature>
<gene>
    <name evidence="3" type="ORF">SO694_00040151</name>
</gene>
<dbReference type="Gene3D" id="2.60.120.620">
    <property type="entry name" value="q2cbj1_9rhob like domain"/>
    <property type="match status" value="1"/>
</dbReference>
<dbReference type="InterPro" id="IPR002816">
    <property type="entry name" value="TraB/PrgY/GumN_fam"/>
</dbReference>
<dbReference type="PANTHER" id="PTHR21530">
    <property type="entry name" value="PHEROMONE SHUTDOWN PROTEIN"/>
    <property type="match status" value="1"/>
</dbReference>
<proteinExistence type="predicted"/>
<keyword evidence="2" id="KW-0732">Signal</keyword>
<reference evidence="3 4" key="1">
    <citation type="submission" date="2024-03" db="EMBL/GenBank/DDBJ databases">
        <title>Aureococcus anophagefferens CCMP1851 and Kratosvirus quantuckense: Draft genome of a second virus-susceptible host strain in the model system.</title>
        <authorList>
            <person name="Chase E."/>
            <person name="Truchon A.R."/>
            <person name="Schepens W."/>
            <person name="Wilhelm S.W."/>
        </authorList>
    </citation>
    <scope>NUCLEOTIDE SEQUENCE [LARGE SCALE GENOMIC DNA]</scope>
    <source>
        <strain evidence="3 4">CCMP1851</strain>
    </source>
</reference>
<organism evidence="3 4">
    <name type="scientific">Aureococcus anophagefferens</name>
    <name type="common">Harmful bloom alga</name>
    <dbReference type="NCBI Taxonomy" id="44056"/>
    <lineage>
        <taxon>Eukaryota</taxon>
        <taxon>Sar</taxon>
        <taxon>Stramenopiles</taxon>
        <taxon>Ochrophyta</taxon>
        <taxon>Pelagophyceae</taxon>
        <taxon>Pelagomonadales</taxon>
        <taxon>Pelagomonadaceae</taxon>
        <taxon>Aureococcus</taxon>
    </lineage>
</organism>
<sequence>MHALVLAALLLRSTALAPVVSRRGMCERAGAAAAAAWTAARPRSAAAAPPLCDEAVSALANGKSTVYLVGTAHVSDVSARLVAETIDRDAVRPTLVMVELDGKRVQGFGGEAPGPATPLAPAPVGQRLGAFVVGAVLRSLYKSLERLGLDTGEEFAVALHKARSAGVPVLLADRDVDETLRLVGDAVRKTTSKDLENFEAALSPALAGDLTRAVDVASRDSVASTVELVKKRETVRTIVAALEANAPALYDALVDSRDAYMAASPPRRRGPGPARPPRRFRAAPGSMALSKSRLSQWLLPRHLRVRTFDGDGDYDEDAGELLPAPRLSVAAAQAVPVATLAGVLAREDVEAVAALAARLKRTRPDARQCNGGAWTTVYLSCGRAFQRELPVLASRLVRAAKRAAADQMGLDLRGVDLRVRCVEHHEMAAGGALADECHYDSGSVLTIDVMLAAPGDDFDGGALWFPGAGGARAAGLARRGDAVVFASHRYHAVRPVEAGTRRVLIVELWEGPERGCPHRCQSATAPCVFDDVGSPAAAGPRKRFSWPPRRGAGRVHSAAE</sequence>
<accession>A0ABR1G6Q8</accession>
<name>A0ABR1G6Q8_AURAN</name>
<dbReference type="PANTHER" id="PTHR21530:SF7">
    <property type="entry name" value="TRAB DOMAIN-CONTAINING PROTEIN"/>
    <property type="match status" value="1"/>
</dbReference>
<keyword evidence="4" id="KW-1185">Reference proteome</keyword>
<feature type="chain" id="PRO_5045594076" description="Fe2OG dioxygenase domain-containing protein" evidence="2">
    <location>
        <begin position="17"/>
        <end position="560"/>
    </location>
</feature>
<evidence type="ECO:0000313" key="4">
    <source>
        <dbReference type="Proteomes" id="UP001363151"/>
    </source>
</evidence>
<evidence type="ECO:0000256" key="2">
    <source>
        <dbReference type="SAM" id="SignalP"/>
    </source>
</evidence>
<dbReference type="InterPro" id="IPR046345">
    <property type="entry name" value="TraB_PrgY-like"/>
</dbReference>
<feature type="compositionally biased region" description="Basic residues" evidence="1">
    <location>
        <begin position="266"/>
        <end position="281"/>
    </location>
</feature>
<dbReference type="Proteomes" id="UP001363151">
    <property type="component" value="Unassembled WGS sequence"/>
</dbReference>
<dbReference type="CDD" id="cd14726">
    <property type="entry name" value="TraB_PrgY-like"/>
    <property type="match status" value="1"/>
</dbReference>
<protein>
    <recommendedName>
        <fullName evidence="5">Fe2OG dioxygenase domain-containing protein</fullName>
    </recommendedName>
</protein>
<dbReference type="EMBL" id="JBBJCI010000087">
    <property type="protein sequence ID" value="KAK7248677.1"/>
    <property type="molecule type" value="Genomic_DNA"/>
</dbReference>
<evidence type="ECO:0000256" key="1">
    <source>
        <dbReference type="SAM" id="MobiDB-lite"/>
    </source>
</evidence>
<feature type="region of interest" description="Disordered" evidence="1">
    <location>
        <begin position="535"/>
        <end position="560"/>
    </location>
</feature>
<dbReference type="Pfam" id="PF01963">
    <property type="entry name" value="TraB_PrgY_gumN"/>
    <property type="match status" value="1"/>
</dbReference>
<feature type="signal peptide" evidence="2">
    <location>
        <begin position="1"/>
        <end position="16"/>
    </location>
</feature>
<comment type="caution">
    <text evidence="3">The sequence shown here is derived from an EMBL/GenBank/DDBJ whole genome shotgun (WGS) entry which is preliminary data.</text>
</comment>
<evidence type="ECO:0008006" key="5">
    <source>
        <dbReference type="Google" id="ProtNLM"/>
    </source>
</evidence>
<evidence type="ECO:0000313" key="3">
    <source>
        <dbReference type="EMBL" id="KAK7248677.1"/>
    </source>
</evidence>